<comment type="caution">
    <text evidence="2">The sequence shown here is derived from an EMBL/GenBank/DDBJ whole genome shotgun (WGS) entry which is preliminary data.</text>
</comment>
<sequence>MSSAKTARQRGSSVTASKENSAKVEEGLSVFKEASPSGCLTLIICSTLFGHTRRLICGLGSTVFFHGVCDA</sequence>
<dbReference type="EMBL" id="JRKL02005215">
    <property type="protein sequence ID" value="KAF3950912.1"/>
    <property type="molecule type" value="Genomic_DNA"/>
</dbReference>
<evidence type="ECO:0000313" key="3">
    <source>
        <dbReference type="Proteomes" id="UP000737018"/>
    </source>
</evidence>
<organism evidence="2 3">
    <name type="scientific">Castanea mollissima</name>
    <name type="common">Chinese chestnut</name>
    <dbReference type="NCBI Taxonomy" id="60419"/>
    <lineage>
        <taxon>Eukaryota</taxon>
        <taxon>Viridiplantae</taxon>
        <taxon>Streptophyta</taxon>
        <taxon>Embryophyta</taxon>
        <taxon>Tracheophyta</taxon>
        <taxon>Spermatophyta</taxon>
        <taxon>Magnoliopsida</taxon>
        <taxon>eudicotyledons</taxon>
        <taxon>Gunneridae</taxon>
        <taxon>Pentapetalae</taxon>
        <taxon>rosids</taxon>
        <taxon>fabids</taxon>
        <taxon>Fagales</taxon>
        <taxon>Fagaceae</taxon>
        <taxon>Castanea</taxon>
    </lineage>
</organism>
<feature type="region of interest" description="Disordered" evidence="1">
    <location>
        <begin position="1"/>
        <end position="24"/>
    </location>
</feature>
<evidence type="ECO:0000313" key="2">
    <source>
        <dbReference type="EMBL" id="KAF3950912.1"/>
    </source>
</evidence>
<gene>
    <name evidence="2" type="ORF">CMV_023392</name>
</gene>
<accession>A0A8J4QLK5</accession>
<feature type="compositionally biased region" description="Polar residues" evidence="1">
    <location>
        <begin position="1"/>
        <end position="19"/>
    </location>
</feature>
<evidence type="ECO:0000256" key="1">
    <source>
        <dbReference type="SAM" id="MobiDB-lite"/>
    </source>
</evidence>
<protein>
    <submittedName>
        <fullName evidence="2">Uncharacterized protein</fullName>
    </submittedName>
</protein>
<proteinExistence type="predicted"/>
<dbReference type="Proteomes" id="UP000737018">
    <property type="component" value="Unassembled WGS sequence"/>
</dbReference>
<name>A0A8J4QLK5_9ROSI</name>
<reference evidence="2" key="1">
    <citation type="submission" date="2020-03" db="EMBL/GenBank/DDBJ databases">
        <title>Castanea mollissima Vanexum genome sequencing.</title>
        <authorList>
            <person name="Staton M."/>
        </authorList>
    </citation>
    <scope>NUCLEOTIDE SEQUENCE</scope>
    <source>
        <tissue evidence="2">Leaf</tissue>
    </source>
</reference>
<dbReference type="AlphaFoldDB" id="A0A8J4QLK5"/>
<keyword evidence="3" id="KW-1185">Reference proteome</keyword>